<gene>
    <name evidence="2" type="ORF">SAMN02745172_00946</name>
</gene>
<dbReference type="InterPro" id="IPR001763">
    <property type="entry name" value="Rhodanese-like_dom"/>
</dbReference>
<dbReference type="Proteomes" id="UP000186406">
    <property type="component" value="Unassembled WGS sequence"/>
</dbReference>
<dbReference type="AlphaFoldDB" id="A0A1M7ZBQ4"/>
<name>A0A1M7ZBQ4_9HYPH</name>
<evidence type="ECO:0000313" key="2">
    <source>
        <dbReference type="EMBL" id="SHO62341.1"/>
    </source>
</evidence>
<dbReference type="STRING" id="1123029.SAMN02745172_00946"/>
<sequence length="148" mass="15531">MSIDAGATYAGDLSADDAWTMLGAERGAVLVDVRTLPEWSFVGVPDLSSLGKETVFLDWQVYPDMSVRADFIEALQAALSASGSDKTAPVLFLCRSGVRSKSAAIAATHAGFTRAYNISGGFEGPPDAAGHRGVVAGWKAQGLPWAQR</sequence>
<dbReference type="PROSITE" id="PS50206">
    <property type="entry name" value="RHODANESE_3"/>
    <property type="match status" value="1"/>
</dbReference>
<reference evidence="2 3" key="1">
    <citation type="submission" date="2016-12" db="EMBL/GenBank/DDBJ databases">
        <authorList>
            <person name="Song W.-J."/>
            <person name="Kurnit D.M."/>
        </authorList>
    </citation>
    <scope>NUCLEOTIDE SEQUENCE [LARGE SCALE GENOMIC DNA]</scope>
    <source>
        <strain evidence="2 3">DSM 19599</strain>
    </source>
</reference>
<evidence type="ECO:0000313" key="3">
    <source>
        <dbReference type="Proteomes" id="UP000186406"/>
    </source>
</evidence>
<dbReference type="PANTHER" id="PTHR47377:SF1">
    <property type="entry name" value="RHODANESE-LIKE DOMAIN-CONTAINING PROTEIN 4, CHLOROPLASTIC"/>
    <property type="match status" value="1"/>
</dbReference>
<protein>
    <submittedName>
        <fullName evidence="2">Thiosulfate sulfurtransferase</fullName>
    </submittedName>
</protein>
<dbReference type="OrthoDB" id="9815890at2"/>
<dbReference type="EMBL" id="FRXO01000002">
    <property type="protein sequence ID" value="SHO62341.1"/>
    <property type="molecule type" value="Genomic_DNA"/>
</dbReference>
<keyword evidence="3" id="KW-1185">Reference proteome</keyword>
<accession>A0A1M7ZBQ4</accession>
<proteinExistence type="predicted"/>
<dbReference type="PANTHER" id="PTHR47377">
    <property type="entry name" value="RHODANESE-LIKE DOMAIN-CONTAINING PROTEIN 4, CHLOROPLASTIC"/>
    <property type="match status" value="1"/>
</dbReference>
<dbReference type="Pfam" id="PF00581">
    <property type="entry name" value="Rhodanese"/>
    <property type="match status" value="1"/>
</dbReference>
<dbReference type="Gene3D" id="3.40.250.10">
    <property type="entry name" value="Rhodanese-like domain"/>
    <property type="match status" value="1"/>
</dbReference>
<feature type="domain" description="Rhodanese" evidence="1">
    <location>
        <begin position="24"/>
        <end position="134"/>
    </location>
</feature>
<keyword evidence="2" id="KW-0808">Transferase</keyword>
<dbReference type="InterPro" id="IPR044240">
    <property type="entry name" value="STR4-like"/>
</dbReference>
<dbReference type="GO" id="GO:0016740">
    <property type="term" value="F:transferase activity"/>
    <property type="evidence" value="ECO:0007669"/>
    <property type="project" value="UniProtKB-KW"/>
</dbReference>
<organism evidence="2 3">
    <name type="scientific">Pseudoxanthobacter soli DSM 19599</name>
    <dbReference type="NCBI Taxonomy" id="1123029"/>
    <lineage>
        <taxon>Bacteria</taxon>
        <taxon>Pseudomonadati</taxon>
        <taxon>Pseudomonadota</taxon>
        <taxon>Alphaproteobacteria</taxon>
        <taxon>Hyphomicrobiales</taxon>
        <taxon>Segnochrobactraceae</taxon>
        <taxon>Pseudoxanthobacter</taxon>
    </lineage>
</organism>
<dbReference type="SUPFAM" id="SSF52821">
    <property type="entry name" value="Rhodanese/Cell cycle control phosphatase"/>
    <property type="match status" value="1"/>
</dbReference>
<dbReference type="SMART" id="SM00450">
    <property type="entry name" value="RHOD"/>
    <property type="match status" value="1"/>
</dbReference>
<dbReference type="RefSeq" id="WP_073626157.1">
    <property type="nucleotide sequence ID" value="NZ_FRXO01000002.1"/>
</dbReference>
<dbReference type="InterPro" id="IPR036873">
    <property type="entry name" value="Rhodanese-like_dom_sf"/>
</dbReference>
<evidence type="ECO:0000259" key="1">
    <source>
        <dbReference type="PROSITE" id="PS50206"/>
    </source>
</evidence>